<reference evidence="9 10" key="1">
    <citation type="submission" date="2016-10" db="EMBL/GenBank/DDBJ databases">
        <title>Chromobacterium muskegensis sp. nov., an insecticidal bacterium isolated from Sphagnum bogs.</title>
        <authorList>
            <person name="Sparks M.E."/>
            <person name="Blackburn M.B."/>
            <person name="Gundersen-Rindal D.E."/>
            <person name="Mitchell A."/>
            <person name="Farrar R."/>
            <person name="Kuhar D."/>
        </authorList>
    </citation>
    <scope>NUCLEOTIDE SEQUENCE [LARGE SCALE GENOMIC DNA]</scope>
    <source>
        <strain evidence="9 10">21-1</strain>
    </source>
</reference>
<feature type="signal peptide" evidence="7">
    <location>
        <begin position="1"/>
        <end position="26"/>
    </location>
</feature>
<organism evidence="9 10">
    <name type="scientific">Chromobacterium vaccinii</name>
    <dbReference type="NCBI Taxonomy" id="1108595"/>
    <lineage>
        <taxon>Bacteria</taxon>
        <taxon>Pseudomonadati</taxon>
        <taxon>Pseudomonadota</taxon>
        <taxon>Betaproteobacteria</taxon>
        <taxon>Neisseriales</taxon>
        <taxon>Chromobacteriaceae</taxon>
        <taxon>Chromobacterium</taxon>
    </lineage>
</organism>
<dbReference type="PROSITE" id="PS00336">
    <property type="entry name" value="BETA_LACTAMASE_C"/>
    <property type="match status" value="1"/>
</dbReference>
<dbReference type="EC" id="3.5.2.6" evidence="3 6"/>
<dbReference type="EMBL" id="CP017707">
    <property type="protein sequence ID" value="AOZ51957.1"/>
    <property type="molecule type" value="Genomic_DNA"/>
</dbReference>
<proteinExistence type="inferred from homology"/>
<evidence type="ECO:0000256" key="1">
    <source>
        <dbReference type="ARBA" id="ARBA00001526"/>
    </source>
</evidence>
<dbReference type="GO" id="GO:0008800">
    <property type="term" value="F:beta-lactamase activity"/>
    <property type="evidence" value="ECO:0007669"/>
    <property type="project" value="UniProtKB-UniRule"/>
</dbReference>
<feature type="chain" id="PRO_5009443263" description="Beta-lactamase" evidence="7">
    <location>
        <begin position="27"/>
        <end position="396"/>
    </location>
</feature>
<dbReference type="PANTHER" id="PTHR46825:SF8">
    <property type="entry name" value="BETA-LACTAMASE-RELATED"/>
    <property type="match status" value="1"/>
</dbReference>
<dbReference type="GO" id="GO:0030288">
    <property type="term" value="C:outer membrane-bounded periplasmic space"/>
    <property type="evidence" value="ECO:0007669"/>
    <property type="project" value="InterPro"/>
</dbReference>
<evidence type="ECO:0000256" key="6">
    <source>
        <dbReference type="RuleBase" id="RU361140"/>
    </source>
</evidence>
<dbReference type="Gene3D" id="3.40.710.10">
    <property type="entry name" value="DD-peptidase/beta-lactamase superfamily"/>
    <property type="match status" value="1"/>
</dbReference>
<dbReference type="InterPro" id="IPR001466">
    <property type="entry name" value="Beta-lactam-related"/>
</dbReference>
<dbReference type="AlphaFoldDB" id="A0A1D9LL33"/>
<accession>A0A1D9LL33</accession>
<sequence length="396" mass="42298">MMRSLKFRTLAGVLGCLSLVPAAALAANDGGGADLGKAVEAVIPPLMKANDIPGMAVAVLANGEARYFNYGVASRESGQAVTQDTLFELGSISKTFTGILGAYALAQGKLSLDDKASRYQPELKGSAFDRISLLQLATYSAGGLPLQFPDAVADQSSMLGYYRAWKPGYAPGARRLYSNPSIGLFGHLAARSLGQPFDEAMQRGLLPKLGLSHTFIHVPAAEQSRYAWGYSKAGKPVRVGPGALDAEAYGIKSSAADMLKYLAINMSGRTEPALRRAMDASHAAYYRVGDLHQGLGWEGYRYPLSLERLLAGNSNEIAFQPQQVAWLNPPRQAGADMLLNKTGSTNGFGAYVLFVPARKVGIVMLANRNYPNAERVRAAYRILSALDPSLAHAGRP</sequence>
<evidence type="ECO:0000256" key="2">
    <source>
        <dbReference type="ARBA" id="ARBA00007840"/>
    </source>
</evidence>
<keyword evidence="4 6" id="KW-0378">Hydrolase</keyword>
<dbReference type="Pfam" id="PF00144">
    <property type="entry name" value="Beta-lactamase"/>
    <property type="match status" value="1"/>
</dbReference>
<feature type="domain" description="Beta-lactamase-related" evidence="8">
    <location>
        <begin position="40"/>
        <end position="386"/>
    </location>
</feature>
<dbReference type="InterPro" id="IPR058136">
    <property type="entry name" value="AmpC"/>
</dbReference>
<gene>
    <name evidence="9" type="ORF">BKX93_19485</name>
</gene>
<comment type="catalytic activity">
    <reaction evidence="1 6">
        <text>a beta-lactam + H2O = a substituted beta-amino acid</text>
        <dbReference type="Rhea" id="RHEA:20401"/>
        <dbReference type="ChEBI" id="CHEBI:15377"/>
        <dbReference type="ChEBI" id="CHEBI:35627"/>
        <dbReference type="ChEBI" id="CHEBI:140347"/>
        <dbReference type="EC" id="3.5.2.6"/>
    </reaction>
</comment>
<keyword evidence="7" id="KW-0732">Signal</keyword>
<evidence type="ECO:0000256" key="5">
    <source>
        <dbReference type="ARBA" id="ARBA00023251"/>
    </source>
</evidence>
<evidence type="ECO:0000313" key="10">
    <source>
        <dbReference type="Proteomes" id="UP000178776"/>
    </source>
</evidence>
<dbReference type="GO" id="GO:0046677">
    <property type="term" value="P:response to antibiotic"/>
    <property type="evidence" value="ECO:0007669"/>
    <property type="project" value="UniProtKB-UniRule"/>
</dbReference>
<evidence type="ECO:0000259" key="8">
    <source>
        <dbReference type="Pfam" id="PF00144"/>
    </source>
</evidence>
<protein>
    <recommendedName>
        <fullName evidence="3 6">Beta-lactamase</fullName>
        <ecNumber evidence="3 6">3.5.2.6</ecNumber>
    </recommendedName>
</protein>
<dbReference type="SUPFAM" id="SSF56601">
    <property type="entry name" value="beta-lactamase/transpeptidase-like"/>
    <property type="match status" value="1"/>
</dbReference>
<dbReference type="KEGG" id="cvc:BKX93_19485"/>
<dbReference type="PANTHER" id="PTHR46825">
    <property type="entry name" value="D-ALANYL-D-ALANINE-CARBOXYPEPTIDASE/ENDOPEPTIDASE AMPH"/>
    <property type="match status" value="1"/>
</dbReference>
<dbReference type="GO" id="GO:0017001">
    <property type="term" value="P:antibiotic catabolic process"/>
    <property type="evidence" value="ECO:0007669"/>
    <property type="project" value="InterPro"/>
</dbReference>
<evidence type="ECO:0000256" key="3">
    <source>
        <dbReference type="ARBA" id="ARBA00012865"/>
    </source>
</evidence>
<dbReference type="InterPro" id="IPR050491">
    <property type="entry name" value="AmpC-like"/>
</dbReference>
<dbReference type="InterPro" id="IPR012338">
    <property type="entry name" value="Beta-lactam/transpept-like"/>
</dbReference>
<evidence type="ECO:0000313" key="9">
    <source>
        <dbReference type="EMBL" id="AOZ51957.1"/>
    </source>
</evidence>
<dbReference type="InterPro" id="IPR001586">
    <property type="entry name" value="Beta-lactam_class-C_AS"/>
</dbReference>
<name>A0A1D9LL33_9NEIS</name>
<evidence type="ECO:0000256" key="7">
    <source>
        <dbReference type="SAM" id="SignalP"/>
    </source>
</evidence>
<comment type="similarity">
    <text evidence="2 6">Belongs to the class-C beta-lactamase family.</text>
</comment>
<dbReference type="NCBIfam" id="NF033085">
    <property type="entry name" value="bla_class_C"/>
    <property type="match status" value="1"/>
</dbReference>
<dbReference type="Proteomes" id="UP000178776">
    <property type="component" value="Chromosome"/>
</dbReference>
<keyword evidence="5 6" id="KW-0046">Antibiotic resistance</keyword>
<dbReference type="STRING" id="1108595.BKX93_19485"/>
<evidence type="ECO:0000256" key="4">
    <source>
        <dbReference type="ARBA" id="ARBA00022801"/>
    </source>
</evidence>